<feature type="region of interest" description="Disordered" evidence="1">
    <location>
        <begin position="91"/>
        <end position="114"/>
    </location>
</feature>
<dbReference type="RefSeq" id="WP_239675449.1">
    <property type="nucleotide sequence ID" value="NZ_CP070499.1"/>
</dbReference>
<keyword evidence="2" id="KW-0812">Transmembrane</keyword>
<feature type="transmembrane region" description="Helical" evidence="2">
    <location>
        <begin position="54"/>
        <end position="76"/>
    </location>
</feature>
<dbReference type="EMBL" id="CP070499">
    <property type="protein sequence ID" value="QSB13369.1"/>
    <property type="molecule type" value="Genomic_DNA"/>
</dbReference>
<dbReference type="AlphaFoldDB" id="A0A895YDB3"/>
<evidence type="ECO:0000313" key="3">
    <source>
        <dbReference type="EMBL" id="QSB13369.1"/>
    </source>
</evidence>
<organism evidence="3 4">
    <name type="scientific">Natronosporangium hydrolyticum</name>
    <dbReference type="NCBI Taxonomy" id="2811111"/>
    <lineage>
        <taxon>Bacteria</taxon>
        <taxon>Bacillati</taxon>
        <taxon>Actinomycetota</taxon>
        <taxon>Actinomycetes</taxon>
        <taxon>Micromonosporales</taxon>
        <taxon>Micromonosporaceae</taxon>
        <taxon>Natronosporangium</taxon>
    </lineage>
</organism>
<accession>A0A895YDB3</accession>
<dbReference type="Proteomes" id="UP000662857">
    <property type="component" value="Chromosome"/>
</dbReference>
<keyword evidence="2" id="KW-0472">Membrane</keyword>
<evidence type="ECO:0000313" key="4">
    <source>
        <dbReference type="Proteomes" id="UP000662857"/>
    </source>
</evidence>
<protein>
    <submittedName>
        <fullName evidence="3">DUF3099 domain-containing protein</fullName>
    </submittedName>
</protein>
<gene>
    <name evidence="3" type="ORF">JQS43_17310</name>
</gene>
<dbReference type="Pfam" id="PF11298">
    <property type="entry name" value="DUF3099"/>
    <property type="match status" value="1"/>
</dbReference>
<reference evidence="3" key="1">
    <citation type="submission" date="2021-02" db="EMBL/GenBank/DDBJ databases">
        <title>Natrosporangium hydrolyticum gen. nov., sp. nov, a haloalkaliphilic actinobacterium from a soda solonchak soil.</title>
        <authorList>
            <person name="Sorokin D.Y."/>
            <person name="Khijniak T.V."/>
            <person name="Zakharycheva A.P."/>
            <person name="Boueva O.V."/>
            <person name="Ariskina E.V."/>
            <person name="Hahnke R.L."/>
            <person name="Bunk B."/>
            <person name="Sproer C."/>
            <person name="Schumann P."/>
            <person name="Evtushenko L.I."/>
            <person name="Kublanov I.V."/>
        </authorList>
    </citation>
    <scope>NUCLEOTIDE SEQUENCE</scope>
    <source>
        <strain evidence="3">DSM 106523</strain>
    </source>
</reference>
<keyword evidence="4" id="KW-1185">Reference proteome</keyword>
<evidence type="ECO:0000256" key="1">
    <source>
        <dbReference type="SAM" id="MobiDB-lite"/>
    </source>
</evidence>
<feature type="transmembrane region" description="Helical" evidence="2">
    <location>
        <begin position="29"/>
        <end position="48"/>
    </location>
</feature>
<proteinExistence type="predicted"/>
<dbReference type="KEGG" id="nhy:JQS43_17310"/>
<keyword evidence="2" id="KW-1133">Transmembrane helix</keyword>
<name>A0A895YDB3_9ACTN</name>
<evidence type="ECO:0000256" key="2">
    <source>
        <dbReference type="SAM" id="Phobius"/>
    </source>
</evidence>
<sequence length="114" mass="12940">MKRRDDRPTLITNAARSQEDQLRTREFRYVVLMTFRVLCLVAAAVVAAAQPPLWWLWLALCAAGMAFLPWIAVVLANGPLPKEKHRLRGFRLGSRRSLPPAPADTRPVRTVDHE</sequence>
<dbReference type="InterPro" id="IPR021449">
    <property type="entry name" value="DUF3099"/>
</dbReference>